<evidence type="ECO:0000313" key="2">
    <source>
        <dbReference type="EMBL" id="MFC4977879.1"/>
    </source>
</evidence>
<name>A0ABV9V1L8_STRAZ</name>
<evidence type="ECO:0000256" key="1">
    <source>
        <dbReference type="SAM" id="Phobius"/>
    </source>
</evidence>
<keyword evidence="1" id="KW-0812">Transmembrane</keyword>
<comment type="caution">
    <text evidence="2">The sequence shown here is derived from an EMBL/GenBank/DDBJ whole genome shotgun (WGS) entry which is preliminary data.</text>
</comment>
<protein>
    <recommendedName>
        <fullName evidence="4">Integral membrane protein</fullName>
    </recommendedName>
</protein>
<organism evidence="2 3">
    <name type="scientific">Streptomyces atroolivaceus</name>
    <dbReference type="NCBI Taxonomy" id="66869"/>
    <lineage>
        <taxon>Bacteria</taxon>
        <taxon>Bacillati</taxon>
        <taxon>Actinomycetota</taxon>
        <taxon>Actinomycetes</taxon>
        <taxon>Kitasatosporales</taxon>
        <taxon>Streptomycetaceae</taxon>
        <taxon>Streptomyces</taxon>
    </lineage>
</organism>
<keyword evidence="1" id="KW-1133">Transmembrane helix</keyword>
<keyword evidence="3" id="KW-1185">Reference proteome</keyword>
<accession>A0ABV9V1L8</accession>
<feature type="transmembrane region" description="Helical" evidence="1">
    <location>
        <begin position="80"/>
        <end position="99"/>
    </location>
</feature>
<dbReference type="EMBL" id="JBHSJE010000001">
    <property type="protein sequence ID" value="MFC4977879.1"/>
    <property type="molecule type" value="Genomic_DNA"/>
</dbReference>
<dbReference type="Proteomes" id="UP001595908">
    <property type="component" value="Unassembled WGS sequence"/>
</dbReference>
<dbReference type="GeneID" id="31231702"/>
<keyword evidence="1" id="KW-0472">Membrane</keyword>
<proteinExistence type="predicted"/>
<evidence type="ECO:0000313" key="3">
    <source>
        <dbReference type="Proteomes" id="UP001595908"/>
    </source>
</evidence>
<gene>
    <name evidence="2" type="ORF">ACFPL4_05805</name>
</gene>
<feature type="transmembrane region" description="Helical" evidence="1">
    <location>
        <begin position="12"/>
        <end position="33"/>
    </location>
</feature>
<evidence type="ECO:0008006" key="4">
    <source>
        <dbReference type="Google" id="ProtNLM"/>
    </source>
</evidence>
<reference evidence="3" key="1">
    <citation type="journal article" date="2019" name="Int. J. Syst. Evol. Microbiol.">
        <title>The Global Catalogue of Microorganisms (GCM) 10K type strain sequencing project: providing services to taxonomists for standard genome sequencing and annotation.</title>
        <authorList>
            <consortium name="The Broad Institute Genomics Platform"/>
            <consortium name="The Broad Institute Genome Sequencing Center for Infectious Disease"/>
            <person name="Wu L."/>
            <person name="Ma J."/>
        </authorList>
    </citation>
    <scope>NUCLEOTIDE SEQUENCE [LARGE SCALE GENOMIC DNA]</scope>
    <source>
        <strain evidence="3">ICMP 257</strain>
    </source>
</reference>
<sequence>MAGRWPTAVGANLLLGIPAVAPLWLLWFLAANWLTGPAPEENDGLGVWMVITAVVVGLYALLWASVNRPIARRSSLTPRTYWLTGVLATLLPSTALIIYSP</sequence>
<feature type="transmembrane region" description="Helical" evidence="1">
    <location>
        <begin position="45"/>
        <end position="64"/>
    </location>
</feature>
<dbReference type="RefSeq" id="WP_033297404.1">
    <property type="nucleotide sequence ID" value="NZ_JBFAGR010000002.1"/>
</dbReference>